<comment type="caution">
    <text evidence="1">The sequence shown here is derived from an EMBL/GenBank/DDBJ whole genome shotgun (WGS) entry which is preliminary data.</text>
</comment>
<name>A0ABU7AFN2_9TELE</name>
<keyword evidence="2" id="KW-1185">Reference proteome</keyword>
<sequence length="101" mass="10972">MFSCGEACGTAGLNSQLSSLNLSVGQIILGAFPPKEISFLNCFNSALTCPRMTSRFVQKNFQGLEWVLNCIGGKGVPVIPTNLFHRFPLVMYYFGLPPGPL</sequence>
<protein>
    <submittedName>
        <fullName evidence="1">Uncharacterized protein</fullName>
    </submittedName>
</protein>
<reference evidence="1 2" key="1">
    <citation type="submission" date="2021-07" db="EMBL/GenBank/DDBJ databases">
        <authorList>
            <person name="Palmer J.M."/>
        </authorList>
    </citation>
    <scope>NUCLEOTIDE SEQUENCE [LARGE SCALE GENOMIC DNA]</scope>
    <source>
        <strain evidence="1 2">AT_MEX2019</strain>
        <tissue evidence="1">Muscle</tissue>
    </source>
</reference>
<dbReference type="EMBL" id="JAHUTI010012076">
    <property type="protein sequence ID" value="MED6236488.1"/>
    <property type="molecule type" value="Genomic_DNA"/>
</dbReference>
<evidence type="ECO:0000313" key="1">
    <source>
        <dbReference type="EMBL" id="MED6236488.1"/>
    </source>
</evidence>
<organism evidence="1 2">
    <name type="scientific">Ataeniobius toweri</name>
    <dbReference type="NCBI Taxonomy" id="208326"/>
    <lineage>
        <taxon>Eukaryota</taxon>
        <taxon>Metazoa</taxon>
        <taxon>Chordata</taxon>
        <taxon>Craniata</taxon>
        <taxon>Vertebrata</taxon>
        <taxon>Euteleostomi</taxon>
        <taxon>Actinopterygii</taxon>
        <taxon>Neopterygii</taxon>
        <taxon>Teleostei</taxon>
        <taxon>Neoteleostei</taxon>
        <taxon>Acanthomorphata</taxon>
        <taxon>Ovalentaria</taxon>
        <taxon>Atherinomorphae</taxon>
        <taxon>Cyprinodontiformes</taxon>
        <taxon>Goodeidae</taxon>
        <taxon>Ataeniobius</taxon>
    </lineage>
</organism>
<evidence type="ECO:0000313" key="2">
    <source>
        <dbReference type="Proteomes" id="UP001345963"/>
    </source>
</evidence>
<accession>A0ABU7AFN2</accession>
<proteinExistence type="predicted"/>
<gene>
    <name evidence="1" type="ORF">ATANTOWER_009986</name>
</gene>
<dbReference type="Proteomes" id="UP001345963">
    <property type="component" value="Unassembled WGS sequence"/>
</dbReference>